<feature type="binding site" evidence="11">
    <location>
        <begin position="119"/>
        <end position="125"/>
    </location>
    <ligand>
        <name>ATP</name>
        <dbReference type="ChEBI" id="CHEBI:30616"/>
    </ligand>
</feature>
<accession>V5C0H5</accession>
<feature type="domain" description="Mur ligase C-terminal" evidence="14">
    <location>
        <begin position="341"/>
        <end position="467"/>
    </location>
</feature>
<dbReference type="Pfam" id="PF01225">
    <property type="entry name" value="Mur_ligase"/>
    <property type="match status" value="1"/>
</dbReference>
<feature type="domain" description="Mur ligase N-terminal catalytic" evidence="13">
    <location>
        <begin position="25"/>
        <end position="105"/>
    </location>
</feature>
<dbReference type="SUPFAM" id="SSF53244">
    <property type="entry name" value="MurD-like peptide ligases, peptide-binding domain"/>
    <property type="match status" value="1"/>
</dbReference>
<keyword evidence="8 11" id="KW-0573">Peptidoglycan synthesis</keyword>
<evidence type="ECO:0000256" key="10">
    <source>
        <dbReference type="ARBA" id="ARBA00023316"/>
    </source>
</evidence>
<keyword evidence="3 11" id="KW-0436">Ligase</keyword>
<feature type="binding site" evidence="11">
    <location>
        <position position="31"/>
    </location>
    <ligand>
        <name>UDP-N-acetyl-alpha-D-muramoyl-L-alanyl-D-glutamate</name>
        <dbReference type="ChEBI" id="CHEBI:83900"/>
    </ligand>
</feature>
<evidence type="ECO:0000256" key="12">
    <source>
        <dbReference type="RuleBase" id="RU004135"/>
    </source>
</evidence>
<comment type="PTM">
    <text evidence="11">Carboxylation is probably crucial for Mg(2+) binding and, consequently, for the gamma-phosphate positioning of ATP.</text>
</comment>
<keyword evidence="17" id="KW-1185">Reference proteome</keyword>
<dbReference type="InterPro" id="IPR018109">
    <property type="entry name" value="Folylpolyglutamate_synth_CS"/>
</dbReference>
<evidence type="ECO:0000313" key="17">
    <source>
        <dbReference type="Proteomes" id="UP000017842"/>
    </source>
</evidence>
<dbReference type="PROSITE" id="PS01011">
    <property type="entry name" value="FOLYLPOLYGLU_SYNT_1"/>
    <property type="match status" value="1"/>
</dbReference>
<dbReference type="GO" id="GO:0008360">
    <property type="term" value="P:regulation of cell shape"/>
    <property type="evidence" value="ECO:0007669"/>
    <property type="project" value="UniProtKB-KW"/>
</dbReference>
<evidence type="ECO:0000256" key="7">
    <source>
        <dbReference type="ARBA" id="ARBA00022960"/>
    </source>
</evidence>
<dbReference type="PANTHER" id="PTHR23135">
    <property type="entry name" value="MUR LIGASE FAMILY MEMBER"/>
    <property type="match status" value="1"/>
</dbReference>
<keyword evidence="5 11" id="KW-0547">Nucleotide-binding</keyword>
<evidence type="ECO:0000256" key="2">
    <source>
        <dbReference type="ARBA" id="ARBA00022490"/>
    </source>
</evidence>
<feature type="domain" description="Mur ligase central" evidence="15">
    <location>
        <begin position="117"/>
        <end position="318"/>
    </location>
</feature>
<dbReference type="InterPro" id="IPR036565">
    <property type="entry name" value="Mur-like_cat_sf"/>
</dbReference>
<feature type="short sequence motif" description="Meso-diaminopimelate recognition motif" evidence="11">
    <location>
        <begin position="415"/>
        <end position="418"/>
    </location>
</feature>
<evidence type="ECO:0000259" key="14">
    <source>
        <dbReference type="Pfam" id="PF02875"/>
    </source>
</evidence>
<keyword evidence="2 11" id="KW-0963">Cytoplasm</keyword>
<dbReference type="Gene3D" id="3.40.1390.10">
    <property type="entry name" value="MurE/MurF, N-terminal domain"/>
    <property type="match status" value="1"/>
</dbReference>
<dbReference type="NCBIfam" id="NF001124">
    <property type="entry name" value="PRK00139.1-2"/>
    <property type="match status" value="1"/>
</dbReference>
<dbReference type="InterPro" id="IPR004101">
    <property type="entry name" value="Mur_ligase_C"/>
</dbReference>
<dbReference type="GO" id="GO:0008765">
    <property type="term" value="F:UDP-N-acetylmuramoylalanyl-D-glutamate-2,6-diaminopimelate ligase activity"/>
    <property type="evidence" value="ECO:0007669"/>
    <property type="project" value="UniProtKB-UniRule"/>
</dbReference>
<dbReference type="EMBL" id="AYLO01000074">
    <property type="protein sequence ID" value="ESS72007.1"/>
    <property type="molecule type" value="Genomic_DNA"/>
</dbReference>
<dbReference type="InterPro" id="IPR000713">
    <property type="entry name" value="Mur_ligase_N"/>
</dbReference>
<evidence type="ECO:0000313" key="16">
    <source>
        <dbReference type="EMBL" id="ESS72007.1"/>
    </source>
</evidence>
<dbReference type="EC" id="6.3.2.13" evidence="11"/>
<dbReference type="eggNOG" id="COG0769">
    <property type="taxonomic scope" value="Bacteria"/>
</dbReference>
<dbReference type="AlphaFoldDB" id="V5C0H5"/>
<keyword evidence="6 11" id="KW-0067">ATP-binding</keyword>
<evidence type="ECO:0000259" key="13">
    <source>
        <dbReference type="Pfam" id="PF01225"/>
    </source>
</evidence>
<dbReference type="GO" id="GO:0071555">
    <property type="term" value="P:cell wall organization"/>
    <property type="evidence" value="ECO:0007669"/>
    <property type="project" value="UniProtKB-KW"/>
</dbReference>
<evidence type="ECO:0000256" key="11">
    <source>
        <dbReference type="HAMAP-Rule" id="MF_00208"/>
    </source>
</evidence>
<dbReference type="GO" id="GO:0005737">
    <property type="term" value="C:cytoplasm"/>
    <property type="evidence" value="ECO:0007669"/>
    <property type="project" value="UniProtKB-SubCell"/>
</dbReference>
<keyword evidence="11" id="KW-0460">Magnesium</keyword>
<dbReference type="GO" id="GO:0004326">
    <property type="term" value="F:tetrahydrofolylpolyglutamate synthase activity"/>
    <property type="evidence" value="ECO:0007669"/>
    <property type="project" value="InterPro"/>
</dbReference>
<dbReference type="OrthoDB" id="9800958at2"/>
<feature type="binding site" evidence="11">
    <location>
        <position position="391"/>
    </location>
    <ligand>
        <name>meso-2,6-diaminopimelate</name>
        <dbReference type="ChEBI" id="CHEBI:57791"/>
    </ligand>
</feature>
<dbReference type="NCBIfam" id="TIGR01085">
    <property type="entry name" value="murE"/>
    <property type="match status" value="1"/>
</dbReference>
<feature type="binding site" evidence="11">
    <location>
        <position position="192"/>
    </location>
    <ligand>
        <name>UDP-N-acetyl-alpha-D-muramoyl-L-alanyl-D-glutamate</name>
        <dbReference type="ChEBI" id="CHEBI:83900"/>
    </ligand>
</feature>
<dbReference type="Pfam" id="PF08245">
    <property type="entry name" value="Mur_ligase_M"/>
    <property type="match status" value="1"/>
</dbReference>
<comment type="function">
    <text evidence="11">Catalyzes the addition of meso-diaminopimelic acid to the nucleotide precursor UDP-N-acetylmuramoyl-L-alanyl-D-glutamate (UMAG) in the biosynthesis of bacterial cell-wall peptidoglycan.</text>
</comment>
<keyword evidence="7 11" id="KW-0133">Cell shape</keyword>
<dbReference type="SUPFAM" id="SSF63418">
    <property type="entry name" value="MurE/MurF N-terminal domain"/>
    <property type="match status" value="1"/>
</dbReference>
<evidence type="ECO:0000256" key="5">
    <source>
        <dbReference type="ARBA" id="ARBA00022741"/>
    </source>
</evidence>
<dbReference type="PANTHER" id="PTHR23135:SF4">
    <property type="entry name" value="UDP-N-ACETYLMURAMOYL-L-ALANYL-D-GLUTAMATE--2,6-DIAMINOPIMELATE LIGASE MURE HOMOLOG, CHLOROPLASTIC"/>
    <property type="match status" value="1"/>
</dbReference>
<dbReference type="Pfam" id="PF02875">
    <property type="entry name" value="Mur_ligase_C"/>
    <property type="match status" value="1"/>
</dbReference>
<dbReference type="NCBIfam" id="NF001126">
    <property type="entry name" value="PRK00139.1-4"/>
    <property type="match status" value="1"/>
</dbReference>
<dbReference type="InterPro" id="IPR013221">
    <property type="entry name" value="Mur_ligase_cen"/>
</dbReference>
<protein>
    <recommendedName>
        <fullName evidence="11">UDP-N-acetylmuramoyl-L-alanyl-D-glutamate--2,6-diaminopimelate ligase</fullName>
        <ecNumber evidence="11">6.3.2.13</ecNumber>
    </recommendedName>
    <alternativeName>
        <fullName evidence="11">Meso-A2pm-adding enzyme</fullName>
    </alternativeName>
    <alternativeName>
        <fullName evidence="11">Meso-diaminopimelate-adding enzyme</fullName>
    </alternativeName>
    <alternativeName>
        <fullName evidence="11">UDP-MurNAc-L-Ala-D-Glu:meso-diaminopimelate ligase</fullName>
    </alternativeName>
    <alternativeName>
        <fullName evidence="11">UDP-MurNAc-tripeptide synthetase</fullName>
    </alternativeName>
    <alternativeName>
        <fullName evidence="11">UDP-N-acetylmuramyl-tripeptide synthetase</fullName>
    </alternativeName>
</protein>
<evidence type="ECO:0000256" key="3">
    <source>
        <dbReference type="ARBA" id="ARBA00022598"/>
    </source>
</evidence>
<keyword evidence="4 11" id="KW-0132">Cell division</keyword>
<comment type="cofactor">
    <cofactor evidence="11">
        <name>Mg(2+)</name>
        <dbReference type="ChEBI" id="CHEBI:18420"/>
    </cofactor>
</comment>
<comment type="caution">
    <text evidence="16">The sequence shown here is derived from an EMBL/GenBank/DDBJ whole genome shotgun (WGS) entry which is preliminary data.</text>
</comment>
<dbReference type="InterPro" id="IPR035911">
    <property type="entry name" value="MurE/MurF_N"/>
</dbReference>
<dbReference type="Gene3D" id="3.40.1190.10">
    <property type="entry name" value="Mur-like, catalytic domain"/>
    <property type="match status" value="1"/>
</dbReference>
<organism evidence="16 17">
    <name type="scientific">Methyloglobulus morosus KoM1</name>
    <dbReference type="NCBI Taxonomy" id="1116472"/>
    <lineage>
        <taxon>Bacteria</taxon>
        <taxon>Pseudomonadati</taxon>
        <taxon>Pseudomonadota</taxon>
        <taxon>Gammaproteobacteria</taxon>
        <taxon>Methylococcales</taxon>
        <taxon>Methylococcaceae</taxon>
        <taxon>Methyloglobulus</taxon>
    </lineage>
</organism>
<feature type="binding site" evidence="11">
    <location>
        <position position="184"/>
    </location>
    <ligand>
        <name>UDP-N-acetyl-alpha-D-muramoyl-L-alanyl-D-glutamate</name>
        <dbReference type="ChEBI" id="CHEBI:83900"/>
    </ligand>
</feature>
<dbReference type="UniPathway" id="UPA00219"/>
<feature type="binding site" evidence="11">
    <location>
        <begin position="157"/>
        <end position="158"/>
    </location>
    <ligand>
        <name>UDP-N-acetyl-alpha-D-muramoyl-L-alanyl-D-glutamate</name>
        <dbReference type="ChEBI" id="CHEBI:83900"/>
    </ligand>
</feature>
<evidence type="ECO:0000256" key="8">
    <source>
        <dbReference type="ARBA" id="ARBA00022984"/>
    </source>
</evidence>
<reference evidence="16 17" key="1">
    <citation type="journal article" date="2013" name="Genome Announc.">
        <title>Draft Genome Sequence of the Methanotrophic Gammaproteobacterium Methyloglobulus morosus DSM 22980 Strain KoM1.</title>
        <authorList>
            <person name="Poehlein A."/>
            <person name="Deutzmann J.S."/>
            <person name="Daniel R."/>
            <person name="Simeonova D.D."/>
        </authorList>
    </citation>
    <scope>NUCLEOTIDE SEQUENCE [LARGE SCALE GENOMIC DNA]</scope>
    <source>
        <strain evidence="16 17">KoM1</strain>
    </source>
</reference>
<dbReference type="GO" id="GO:0005524">
    <property type="term" value="F:ATP binding"/>
    <property type="evidence" value="ECO:0007669"/>
    <property type="project" value="UniProtKB-UniRule"/>
</dbReference>
<evidence type="ECO:0000256" key="9">
    <source>
        <dbReference type="ARBA" id="ARBA00023306"/>
    </source>
</evidence>
<dbReference type="Gene3D" id="3.90.190.20">
    <property type="entry name" value="Mur ligase, C-terminal domain"/>
    <property type="match status" value="1"/>
</dbReference>
<feature type="binding site" evidence="11">
    <location>
        <position position="33"/>
    </location>
    <ligand>
        <name>UDP-N-acetyl-alpha-D-muramoyl-L-alanyl-D-glutamate</name>
        <dbReference type="ChEBI" id="CHEBI:83900"/>
    </ligand>
</feature>
<comment type="subcellular location">
    <subcellularLocation>
        <location evidence="11 12">Cytoplasm</location>
    </subcellularLocation>
</comment>
<name>V5C0H5_9GAMM</name>
<sequence length="497" mass="53853">MMLAELLKGLVSVSEEHSNIAGVLEISGLALDSRVIEKGNLFIAMAGAKQHGLEHIRQVKNKGANSVLFDPSGEGYRLAEKVTDIPLIAVEKLGLVLGELAARFYGYPSQDLDVIGITGTNGKTSCSQFLGQLLDGCGIIGTLGWGKWGQFNKTVNTTPDALTVQQVLAEFVGLNLKTVAMEVSSHGLEQGRVNGVQFKGAVYTNVSRDHLDYHGSMKAYLDAKMKLLQMPGIQFAVVNLDDASSDEIIAAVPDSATIWGVSAKGKRINQGESVIADAIRHTQTGTEFTVYWQGLVQQVKTPLFGDFNVENLLCVLGVMLALGKPLADTTKKLQTIVPVTGRLERCGTQAGLLNVFVDYAHTPDALYRVLASLRKHCNQALWVVFGCGGNRDTGKRPQMGSIAEQWADRVIVTDDNPRFENNIEIAKEILAGCSSNKVVLIQDRKQAIEYAIANAAERDCIVIAGKGHEAYQEINGIQHPFNDKQVAEQALLRRLAA</sequence>
<comment type="pathway">
    <text evidence="11 12">Cell wall biogenesis; peptidoglycan biosynthesis.</text>
</comment>
<proteinExistence type="inferred from homology"/>
<dbReference type="Proteomes" id="UP000017842">
    <property type="component" value="Unassembled WGS sequence"/>
</dbReference>
<dbReference type="GO" id="GO:0000287">
    <property type="term" value="F:magnesium ion binding"/>
    <property type="evidence" value="ECO:0007669"/>
    <property type="project" value="UniProtKB-UniRule"/>
</dbReference>
<evidence type="ECO:0000259" key="15">
    <source>
        <dbReference type="Pfam" id="PF08245"/>
    </source>
</evidence>
<feature type="binding site" evidence="11">
    <location>
        <position position="469"/>
    </location>
    <ligand>
        <name>meso-2,6-diaminopimelate</name>
        <dbReference type="ChEBI" id="CHEBI:57791"/>
    </ligand>
</feature>
<evidence type="ECO:0000256" key="4">
    <source>
        <dbReference type="ARBA" id="ARBA00022618"/>
    </source>
</evidence>
<dbReference type="SUPFAM" id="SSF53623">
    <property type="entry name" value="MurD-like peptide ligases, catalytic domain"/>
    <property type="match status" value="1"/>
</dbReference>
<dbReference type="HAMAP" id="MF_00208">
    <property type="entry name" value="MurE"/>
    <property type="match status" value="1"/>
</dbReference>
<comment type="catalytic activity">
    <reaction evidence="11">
        <text>UDP-N-acetyl-alpha-D-muramoyl-L-alanyl-D-glutamate + meso-2,6-diaminopimelate + ATP = UDP-N-acetyl-alpha-D-muramoyl-L-alanyl-gamma-D-glutamyl-meso-2,6-diaminopimelate + ADP + phosphate + H(+)</text>
        <dbReference type="Rhea" id="RHEA:23676"/>
        <dbReference type="ChEBI" id="CHEBI:15378"/>
        <dbReference type="ChEBI" id="CHEBI:30616"/>
        <dbReference type="ChEBI" id="CHEBI:43474"/>
        <dbReference type="ChEBI" id="CHEBI:57791"/>
        <dbReference type="ChEBI" id="CHEBI:83900"/>
        <dbReference type="ChEBI" id="CHEBI:83905"/>
        <dbReference type="ChEBI" id="CHEBI:456216"/>
        <dbReference type="EC" id="6.3.2.13"/>
    </reaction>
</comment>
<comment type="caution">
    <text evidence="11">Lacks conserved residue(s) required for the propagation of feature annotation.</text>
</comment>
<comment type="similarity">
    <text evidence="1 11">Belongs to the MurCDEF family. MurE subfamily.</text>
</comment>
<dbReference type="PATRIC" id="fig|1116472.3.peg.2199"/>
<dbReference type="STRING" id="1116472.MGMO_77c00200"/>
<evidence type="ECO:0000256" key="1">
    <source>
        <dbReference type="ARBA" id="ARBA00005898"/>
    </source>
</evidence>
<dbReference type="InterPro" id="IPR036615">
    <property type="entry name" value="Mur_ligase_C_dom_sf"/>
</dbReference>
<feature type="binding site" evidence="11">
    <location>
        <position position="190"/>
    </location>
    <ligand>
        <name>UDP-N-acetyl-alpha-D-muramoyl-L-alanyl-D-glutamate</name>
        <dbReference type="ChEBI" id="CHEBI:83900"/>
    </ligand>
</feature>
<feature type="binding site" evidence="11">
    <location>
        <position position="156"/>
    </location>
    <ligand>
        <name>UDP-N-acetyl-alpha-D-muramoyl-L-alanyl-D-glutamate</name>
        <dbReference type="ChEBI" id="CHEBI:83900"/>
    </ligand>
</feature>
<dbReference type="GO" id="GO:0051301">
    <property type="term" value="P:cell division"/>
    <property type="evidence" value="ECO:0007669"/>
    <property type="project" value="UniProtKB-KW"/>
</dbReference>
<dbReference type="InterPro" id="IPR005761">
    <property type="entry name" value="UDP-N-AcMur-Glu-dNH2Pim_ligase"/>
</dbReference>
<dbReference type="GO" id="GO:0009252">
    <property type="term" value="P:peptidoglycan biosynthetic process"/>
    <property type="evidence" value="ECO:0007669"/>
    <property type="project" value="UniProtKB-UniRule"/>
</dbReference>
<keyword evidence="9 11" id="KW-0131">Cell cycle</keyword>
<feature type="binding site" evidence="11">
    <location>
        <position position="465"/>
    </location>
    <ligand>
        <name>meso-2,6-diaminopimelate</name>
        <dbReference type="ChEBI" id="CHEBI:57791"/>
    </ligand>
</feature>
<gene>
    <name evidence="11 16" type="primary">murE</name>
    <name evidence="16" type="ORF">MGMO_77c00200</name>
</gene>
<feature type="modified residue" description="N6-carboxylysine" evidence="11">
    <location>
        <position position="224"/>
    </location>
</feature>
<evidence type="ECO:0000256" key="6">
    <source>
        <dbReference type="ARBA" id="ARBA00022840"/>
    </source>
</evidence>
<feature type="binding site" evidence="11">
    <location>
        <begin position="415"/>
        <end position="418"/>
    </location>
    <ligand>
        <name>meso-2,6-diaminopimelate</name>
        <dbReference type="ChEBI" id="CHEBI:57791"/>
    </ligand>
</feature>
<keyword evidence="10 11" id="KW-0961">Cell wall biogenesis/degradation</keyword>